<sequence>MSSQTQTQNKPKKENNFVIVDFIDLDTSKFTFAQPKDNNFGGKYVTVRYASKQLYVRYGTRTCTFGVSTNTQNVQEKQPNTYPKDLKVTGYGTSLTLHKDYVNDSYYEKGRELDEFFINKCIENSMLWGLGGSKTKPIARETIEGYDDKGDNGKWKRLLKYPYKKDKTTNERIYQEEYSPRLDFGIPTVSMVEEKGEDNLLHTKAVFKPRFYDADGSKYDEVSTDNIDEILPAWSRMGVVAMWSSISLGTYGASLKPKAQQMRIFPNEGLDNDQCYLDGEDADADADAEDQFNALPDALGSLTSNKNEVVEEEVVEEEVVEEEVVEEEVVEEDLEEEEELLEDVDDTPVPVKAPVRKGRRIVTKKA</sequence>
<evidence type="ECO:0000256" key="1">
    <source>
        <dbReference type="SAM" id="MobiDB-lite"/>
    </source>
</evidence>
<feature type="region of interest" description="Disordered" evidence="1">
    <location>
        <begin position="315"/>
        <end position="352"/>
    </location>
</feature>
<accession>A0A6C0J5F5</accession>
<feature type="compositionally biased region" description="Acidic residues" evidence="1">
    <location>
        <begin position="315"/>
        <end position="346"/>
    </location>
</feature>
<dbReference type="AlphaFoldDB" id="A0A6C0J5F5"/>
<organism evidence="2">
    <name type="scientific">viral metagenome</name>
    <dbReference type="NCBI Taxonomy" id="1070528"/>
    <lineage>
        <taxon>unclassified sequences</taxon>
        <taxon>metagenomes</taxon>
        <taxon>organismal metagenomes</taxon>
    </lineage>
</organism>
<evidence type="ECO:0000313" key="2">
    <source>
        <dbReference type="EMBL" id="QHU00909.1"/>
    </source>
</evidence>
<reference evidence="2" key="1">
    <citation type="journal article" date="2020" name="Nature">
        <title>Giant virus diversity and host interactions through global metagenomics.</title>
        <authorList>
            <person name="Schulz F."/>
            <person name="Roux S."/>
            <person name="Paez-Espino D."/>
            <person name="Jungbluth S."/>
            <person name="Walsh D.A."/>
            <person name="Denef V.J."/>
            <person name="McMahon K.D."/>
            <person name="Konstantinidis K.T."/>
            <person name="Eloe-Fadrosh E.A."/>
            <person name="Kyrpides N.C."/>
            <person name="Woyke T."/>
        </authorList>
    </citation>
    <scope>NUCLEOTIDE SEQUENCE</scope>
    <source>
        <strain evidence="2">GVMAG-M-3300025860-20</strain>
    </source>
</reference>
<protein>
    <submittedName>
        <fullName evidence="2">Uncharacterized protein</fullName>
    </submittedName>
</protein>
<name>A0A6C0J5F5_9ZZZZ</name>
<proteinExistence type="predicted"/>
<dbReference type="EMBL" id="MN740331">
    <property type="protein sequence ID" value="QHU00909.1"/>
    <property type="molecule type" value="Genomic_DNA"/>
</dbReference>